<dbReference type="PROSITE" id="PS51186">
    <property type="entry name" value="GNAT"/>
    <property type="match status" value="1"/>
</dbReference>
<dbReference type="Proteomes" id="UP001017257">
    <property type="component" value="Chromosome"/>
</dbReference>
<gene>
    <name evidence="2" type="ORF">HPT29_012775</name>
</gene>
<organism evidence="2 3">
    <name type="scientific">Microvirga terrae</name>
    <dbReference type="NCBI Taxonomy" id="2740529"/>
    <lineage>
        <taxon>Bacteria</taxon>
        <taxon>Pseudomonadati</taxon>
        <taxon>Pseudomonadota</taxon>
        <taxon>Alphaproteobacteria</taxon>
        <taxon>Hyphomicrobiales</taxon>
        <taxon>Methylobacteriaceae</taxon>
        <taxon>Microvirga</taxon>
    </lineage>
</organism>
<dbReference type="Pfam" id="PF00583">
    <property type="entry name" value="Acetyltransf_1"/>
    <property type="match status" value="1"/>
</dbReference>
<proteinExistence type="predicted"/>
<evidence type="ECO:0000259" key="1">
    <source>
        <dbReference type="PROSITE" id="PS51186"/>
    </source>
</evidence>
<reference evidence="2" key="1">
    <citation type="submission" date="2022-08" db="EMBL/GenBank/DDBJ databases">
        <title>Microvirga terrae sp. nov., isolated from soil.</title>
        <authorList>
            <person name="Kim K.H."/>
            <person name="Seo Y.L."/>
            <person name="Kim J.M."/>
            <person name="Lee J.K."/>
            <person name="Han D.M."/>
            <person name="Jeon C.O."/>
        </authorList>
    </citation>
    <scope>NUCLEOTIDE SEQUENCE</scope>
    <source>
        <strain evidence="2">R24</strain>
    </source>
</reference>
<evidence type="ECO:0000313" key="3">
    <source>
        <dbReference type="Proteomes" id="UP001017257"/>
    </source>
</evidence>
<dbReference type="CDD" id="cd04301">
    <property type="entry name" value="NAT_SF"/>
    <property type="match status" value="1"/>
</dbReference>
<feature type="domain" description="N-acetyltransferase" evidence="1">
    <location>
        <begin position="1"/>
        <end position="157"/>
    </location>
</feature>
<dbReference type="RefSeq" id="WP_173950501.1">
    <property type="nucleotide sequence ID" value="NZ_CP102845.1"/>
</dbReference>
<name>A0ABY5RKC3_9HYPH</name>
<evidence type="ECO:0000313" key="2">
    <source>
        <dbReference type="EMBL" id="UVF17428.1"/>
    </source>
</evidence>
<dbReference type="EMBL" id="CP102845">
    <property type="protein sequence ID" value="UVF17428.1"/>
    <property type="molecule type" value="Genomic_DNA"/>
</dbReference>
<dbReference type="InterPro" id="IPR016181">
    <property type="entry name" value="Acyl_CoA_acyltransferase"/>
</dbReference>
<protein>
    <submittedName>
        <fullName evidence="2">GNAT family N-acetyltransferase</fullName>
    </submittedName>
</protein>
<dbReference type="Gene3D" id="3.40.630.30">
    <property type="match status" value="1"/>
</dbReference>
<dbReference type="InterPro" id="IPR000182">
    <property type="entry name" value="GNAT_dom"/>
</dbReference>
<keyword evidence="3" id="KW-1185">Reference proteome</keyword>
<dbReference type="SUPFAM" id="SSF55729">
    <property type="entry name" value="Acyl-CoA N-acyltransferases (Nat)"/>
    <property type="match status" value="1"/>
</dbReference>
<sequence length="161" mass="17914">MSRRLIDQPMDEKLSAVNITVEPDPDAFAGEIEERLLSSLRQNQPASDYAPFGILAHGRDGTIVGGLVGGTSYGWLVIKVLWVAEDLRSHGLGTRIMTLAEETVARQGCHGAWLDTSSRRAKSFYEKLGYELFATLDNQDGERPRGHARFFLRRRFPAVPA</sequence>
<accession>A0ABY5RKC3</accession>